<dbReference type="PROSITE" id="PS50833">
    <property type="entry name" value="BRIX"/>
    <property type="match status" value="1"/>
</dbReference>
<evidence type="ECO:0000256" key="1">
    <source>
        <dbReference type="ARBA" id="ARBA00004604"/>
    </source>
</evidence>
<evidence type="ECO:0000256" key="3">
    <source>
        <dbReference type="ARBA" id="ARBA00023242"/>
    </source>
</evidence>
<keyword evidence="8" id="KW-1185">Reference proteome</keyword>
<dbReference type="STRING" id="154538.A0A1M2VW88"/>
<dbReference type="GO" id="GO:0019843">
    <property type="term" value="F:rRNA binding"/>
    <property type="evidence" value="ECO:0007669"/>
    <property type="project" value="UniProtKB-UniRule"/>
</dbReference>
<evidence type="ECO:0000313" key="7">
    <source>
        <dbReference type="EMBL" id="OJT11806.1"/>
    </source>
</evidence>
<organism evidence="7 8">
    <name type="scientific">Trametes pubescens</name>
    <name type="common">White-rot fungus</name>
    <dbReference type="NCBI Taxonomy" id="154538"/>
    <lineage>
        <taxon>Eukaryota</taxon>
        <taxon>Fungi</taxon>
        <taxon>Dikarya</taxon>
        <taxon>Basidiomycota</taxon>
        <taxon>Agaricomycotina</taxon>
        <taxon>Agaricomycetes</taxon>
        <taxon>Polyporales</taxon>
        <taxon>Polyporaceae</taxon>
        <taxon>Trametes</taxon>
    </lineage>
</organism>
<comment type="similarity">
    <text evidence="2 4">Belongs to the RPF2 family.</text>
</comment>
<protein>
    <recommendedName>
        <fullName evidence="4">Ribosome production factor 2 homolog</fullName>
    </recommendedName>
    <alternativeName>
        <fullName evidence="4">Ribosome biogenesis protein RPF2 homolog</fullName>
    </alternativeName>
</protein>
<dbReference type="EMBL" id="MNAD01000573">
    <property type="protein sequence ID" value="OJT11806.1"/>
    <property type="molecule type" value="Genomic_DNA"/>
</dbReference>
<reference evidence="7 8" key="1">
    <citation type="submission" date="2016-10" db="EMBL/GenBank/DDBJ databases">
        <title>Genome sequence of the basidiomycete white-rot fungus Trametes pubescens.</title>
        <authorList>
            <person name="Makela M.R."/>
            <person name="Granchi Z."/>
            <person name="Peng M."/>
            <person name="De Vries R.P."/>
            <person name="Grigoriev I."/>
            <person name="Riley R."/>
            <person name="Hilden K."/>
        </authorList>
    </citation>
    <scope>NUCLEOTIDE SEQUENCE [LARGE SCALE GENOMIC DNA]</scope>
    <source>
        <strain evidence="7 8">FBCC735</strain>
    </source>
</reference>
<accession>A0A1M2VW88</accession>
<evidence type="ECO:0000256" key="4">
    <source>
        <dbReference type="RuleBase" id="RU367086"/>
    </source>
</evidence>
<dbReference type="Proteomes" id="UP000184267">
    <property type="component" value="Unassembled WGS sequence"/>
</dbReference>
<keyword evidence="3 4" id="KW-0539">Nucleus</keyword>
<feature type="region of interest" description="Disordered" evidence="5">
    <location>
        <begin position="309"/>
        <end position="352"/>
    </location>
</feature>
<dbReference type="AlphaFoldDB" id="A0A1M2VW88"/>
<dbReference type="PANTHER" id="PTHR12728">
    <property type="entry name" value="BRIX DOMAIN CONTAINING PROTEIN"/>
    <property type="match status" value="1"/>
</dbReference>
<comment type="subcellular location">
    <subcellularLocation>
        <location evidence="1 4">Nucleus</location>
        <location evidence="1 4">Nucleolus</location>
    </subcellularLocation>
</comment>
<evidence type="ECO:0000256" key="5">
    <source>
        <dbReference type="SAM" id="MobiDB-lite"/>
    </source>
</evidence>
<feature type="region of interest" description="Disordered" evidence="5">
    <location>
        <begin position="1"/>
        <end position="23"/>
    </location>
</feature>
<sequence length="352" mass="39329">MLRTVKPKNARSKRVMQARESKEVEDPRTAIFVKGTHTGEKAGGVMKELMALKRPNAISFSKKNTVRPFEDASSLEFWAQKNDASLFVLGQSTKKRPDGLTFVRMFDYRVLDMCEVGVDSFKSMVEFKTRKATPGHKPLLHFASELFDSHPRFVQLKSMLVDFFNGEVIDSICLAGIEHVISISLGPTPPSLNAATTTLQASTSTDPAPAEVLPKVHIRAYTIRLLASGTRVPRVELTPMGPFVDLTMRRHQEADAELLKQALRRPKVRKQDVEKGLGKKRKNLEVDELGDLRGRIHVGKQNLDKLQTRKMKGLKASRDDMLVDVDEAGEGGSGESGPEEEGGERRKRRRAE</sequence>
<proteinExistence type="inferred from homology"/>
<dbReference type="OMA" id="VGLKPMF"/>
<evidence type="ECO:0000256" key="2">
    <source>
        <dbReference type="ARBA" id="ARBA00010782"/>
    </source>
</evidence>
<dbReference type="GO" id="GO:0000027">
    <property type="term" value="P:ribosomal large subunit assembly"/>
    <property type="evidence" value="ECO:0007669"/>
    <property type="project" value="InterPro"/>
</dbReference>
<name>A0A1M2VW88_TRAPU</name>
<dbReference type="PANTHER" id="PTHR12728:SF0">
    <property type="entry name" value="RIBOSOME PRODUCTION FACTOR 2 HOMOLOG"/>
    <property type="match status" value="1"/>
</dbReference>
<gene>
    <name evidence="7" type="ORF">TRAPUB_11647</name>
</gene>
<dbReference type="InterPro" id="IPR007109">
    <property type="entry name" value="Brix"/>
</dbReference>
<evidence type="ECO:0000259" key="6">
    <source>
        <dbReference type="PROSITE" id="PS50833"/>
    </source>
</evidence>
<dbReference type="GO" id="GO:0000463">
    <property type="term" value="P:maturation of LSU-rRNA from tricistronic rRNA transcript (SSU-rRNA, 5.8S rRNA, LSU-rRNA)"/>
    <property type="evidence" value="ECO:0007669"/>
    <property type="project" value="TreeGrafter"/>
</dbReference>
<evidence type="ECO:0000313" key="8">
    <source>
        <dbReference type="Proteomes" id="UP000184267"/>
    </source>
</evidence>
<feature type="domain" description="Brix" evidence="6">
    <location>
        <begin position="28"/>
        <end position="257"/>
    </location>
</feature>
<dbReference type="InterPro" id="IPR039770">
    <property type="entry name" value="Rpf2"/>
</dbReference>
<dbReference type="SMART" id="SM00879">
    <property type="entry name" value="Brix"/>
    <property type="match status" value="1"/>
</dbReference>
<dbReference type="GO" id="GO:0005730">
    <property type="term" value="C:nucleolus"/>
    <property type="evidence" value="ECO:0007669"/>
    <property type="project" value="UniProtKB-SubCell"/>
</dbReference>
<feature type="compositionally biased region" description="Basic residues" evidence="5">
    <location>
        <begin position="1"/>
        <end position="16"/>
    </location>
</feature>
<dbReference type="Pfam" id="PF04427">
    <property type="entry name" value="Brix"/>
    <property type="match status" value="1"/>
</dbReference>
<comment type="caution">
    <text evidence="7">The sequence shown here is derived from an EMBL/GenBank/DDBJ whole genome shotgun (WGS) entry which is preliminary data.</text>
</comment>
<dbReference type="OrthoDB" id="407658at2759"/>